<dbReference type="AlphaFoldDB" id="A0A2S8IE43"/>
<dbReference type="PANTHER" id="PTHR43433">
    <property type="entry name" value="HYDROLASE, ALPHA/BETA FOLD FAMILY PROTEIN"/>
    <property type="match status" value="1"/>
</dbReference>
<dbReference type="PANTHER" id="PTHR43433:SF5">
    <property type="entry name" value="AB HYDROLASE-1 DOMAIN-CONTAINING PROTEIN"/>
    <property type="match status" value="1"/>
</dbReference>
<reference evidence="3" key="1">
    <citation type="submission" date="2018-02" db="EMBL/GenBank/DDBJ databases">
        <title>Draft genome sequencing of Rhodococcus opacus KU647198.</title>
        <authorList>
            <person name="Zheng B.-X."/>
        </authorList>
    </citation>
    <scope>NUCLEOTIDE SEQUENCE [LARGE SCALE GENOMIC DNA]</scope>
    <source>
        <strain evidence="3">04-OD7</strain>
    </source>
</reference>
<feature type="domain" description="AB hydrolase-1" evidence="1">
    <location>
        <begin position="166"/>
        <end position="225"/>
    </location>
</feature>
<proteinExistence type="predicted"/>
<dbReference type="InterPro" id="IPR029058">
    <property type="entry name" value="AB_hydrolase_fold"/>
</dbReference>
<dbReference type="GO" id="GO:0003824">
    <property type="term" value="F:catalytic activity"/>
    <property type="evidence" value="ECO:0007669"/>
    <property type="project" value="UniProtKB-ARBA"/>
</dbReference>
<dbReference type="InterPro" id="IPR000073">
    <property type="entry name" value="AB_hydrolase_1"/>
</dbReference>
<sequence>MTEAMAEPTFTTFDVSSRHGRQVAARVSGSGKPVVLLNGLSRPMASWSAFTPVLDERMVVSFDAPGVGASKTPALPLSMQALADIVADVLEAVDVERADIVGFSHGGAIAQQFAFSWPGRVRRLALLSTSCGNGATPGSGKKLWDNLIGAHNARHWGRAHTIGALWQVAAVAGWSSIPFLGSIAAPTLVVSGEHDRIVPPTNSQLLAARIPNAMLSVVPAGHDLQRPDVADSVARRVLRFLDGPVPKNMAAEDDTGLSPCLLARKIARNDLKEFSCPRYISTNALPS</sequence>
<evidence type="ECO:0000313" key="2">
    <source>
        <dbReference type="EMBL" id="PQP13053.1"/>
    </source>
</evidence>
<dbReference type="Gene3D" id="3.40.50.1820">
    <property type="entry name" value="alpha/beta hydrolase"/>
    <property type="match status" value="1"/>
</dbReference>
<protein>
    <recommendedName>
        <fullName evidence="1">AB hydrolase-1 domain-containing protein</fullName>
    </recommendedName>
</protein>
<dbReference type="PRINTS" id="PR00111">
    <property type="entry name" value="ABHYDROLASE"/>
</dbReference>
<feature type="domain" description="AB hydrolase-1" evidence="1">
    <location>
        <begin position="32"/>
        <end position="131"/>
    </location>
</feature>
<organism evidence="2 3">
    <name type="scientific">Rhodococcus opacus</name>
    <name type="common">Nocardia opaca</name>
    <dbReference type="NCBI Taxonomy" id="37919"/>
    <lineage>
        <taxon>Bacteria</taxon>
        <taxon>Bacillati</taxon>
        <taxon>Actinomycetota</taxon>
        <taxon>Actinomycetes</taxon>
        <taxon>Mycobacteriales</taxon>
        <taxon>Nocardiaceae</taxon>
        <taxon>Rhodococcus</taxon>
    </lineage>
</organism>
<dbReference type="InterPro" id="IPR050471">
    <property type="entry name" value="AB_hydrolase"/>
</dbReference>
<comment type="caution">
    <text evidence="2">The sequence shown here is derived from an EMBL/GenBank/DDBJ whole genome shotgun (WGS) entry which is preliminary data.</text>
</comment>
<evidence type="ECO:0000313" key="3">
    <source>
        <dbReference type="Proteomes" id="UP000239290"/>
    </source>
</evidence>
<gene>
    <name evidence="2" type="ORF">C5613_42465</name>
</gene>
<dbReference type="RefSeq" id="WP_105423831.1">
    <property type="nucleotide sequence ID" value="NZ_PUIO01000103.1"/>
</dbReference>
<dbReference type="Proteomes" id="UP000239290">
    <property type="component" value="Unassembled WGS sequence"/>
</dbReference>
<dbReference type="SUPFAM" id="SSF53474">
    <property type="entry name" value="alpha/beta-Hydrolases"/>
    <property type="match status" value="1"/>
</dbReference>
<name>A0A2S8IE43_RHOOP</name>
<dbReference type="EMBL" id="PUIO01000103">
    <property type="protein sequence ID" value="PQP13053.1"/>
    <property type="molecule type" value="Genomic_DNA"/>
</dbReference>
<dbReference type="Pfam" id="PF00561">
    <property type="entry name" value="Abhydrolase_1"/>
    <property type="match status" value="2"/>
</dbReference>
<evidence type="ECO:0000259" key="1">
    <source>
        <dbReference type="Pfam" id="PF00561"/>
    </source>
</evidence>
<accession>A0A2S8IE43</accession>